<dbReference type="AlphaFoldDB" id="A0A9P6RTQ7"/>
<reference evidence="2" key="1">
    <citation type="journal article" date="2020" name="Fungal Divers.">
        <title>Resolving the Mortierellaceae phylogeny through synthesis of multi-gene phylogenetics and phylogenomics.</title>
        <authorList>
            <person name="Vandepol N."/>
            <person name="Liber J."/>
            <person name="Desiro A."/>
            <person name="Na H."/>
            <person name="Kennedy M."/>
            <person name="Barry K."/>
            <person name="Grigoriev I.V."/>
            <person name="Miller A.N."/>
            <person name="O'Donnell K."/>
            <person name="Stajich J.E."/>
            <person name="Bonito G."/>
        </authorList>
    </citation>
    <scope>NUCLEOTIDE SEQUENCE</scope>
    <source>
        <strain evidence="2">REB-010B</strain>
    </source>
</reference>
<evidence type="ECO:0000313" key="2">
    <source>
        <dbReference type="EMBL" id="KAG0329464.1"/>
    </source>
</evidence>
<evidence type="ECO:0000256" key="1">
    <source>
        <dbReference type="SAM" id="MobiDB-lite"/>
    </source>
</evidence>
<comment type="caution">
    <text evidence="2">The sequence shown here is derived from an EMBL/GenBank/DDBJ whole genome shotgun (WGS) entry which is preliminary data.</text>
</comment>
<keyword evidence="3" id="KW-1185">Reference proteome</keyword>
<gene>
    <name evidence="2" type="ORF">BGZ99_001850</name>
</gene>
<protein>
    <submittedName>
        <fullName evidence="2">Uncharacterized protein</fullName>
    </submittedName>
</protein>
<feature type="region of interest" description="Disordered" evidence="1">
    <location>
        <begin position="310"/>
        <end position="341"/>
    </location>
</feature>
<feature type="compositionally biased region" description="Basic residues" evidence="1">
    <location>
        <begin position="331"/>
        <end position="341"/>
    </location>
</feature>
<sequence length="421" mass="46778">MALHLSQQGLPDVAVTQHPQDMSPPAGHDSSRVATVASAHPAASSFKNTAAQVILPPEVWTWIIQHVAQSPTDLFSLYNTSASLRILVAPFLVQAIASKSLRLFFYQEYVCRTGITFDFHHFDMARDRVVFKPQRSSAPNLTPIPTRQPRFKYDNSNNVIAFKTGITIQRPQLEEISITSRGSRYRGGRVHRSEEGIYSIRRRGNFHAISVAPGISRRSDINSGVSAGTTAAGTVEDKPDTLASTSTNSKDKLGFLSQYADGGFGSLDYLDRVCPLHIKRTGTQLLSGAQHSFGQNYPWALHYVIEDGKSCSPETDGSNSNNSSDDDATHQRGHPRNARRGSRFMHAVKFECSINFLDPRRASRSLFRRWLEGKMSQLLQMVRTRQTTTPAIHPRKARSHHSKSRSRPQVLPCREMAAVGA</sequence>
<feature type="compositionally biased region" description="Polar residues" evidence="1">
    <location>
        <begin position="221"/>
        <end position="232"/>
    </location>
</feature>
<feature type="compositionally biased region" description="Basic residues" evidence="1">
    <location>
        <begin position="393"/>
        <end position="406"/>
    </location>
</feature>
<name>A0A9P6RTQ7_9FUNG</name>
<organism evidence="2 3">
    <name type="scientific">Dissophora globulifera</name>
    <dbReference type="NCBI Taxonomy" id="979702"/>
    <lineage>
        <taxon>Eukaryota</taxon>
        <taxon>Fungi</taxon>
        <taxon>Fungi incertae sedis</taxon>
        <taxon>Mucoromycota</taxon>
        <taxon>Mortierellomycotina</taxon>
        <taxon>Mortierellomycetes</taxon>
        <taxon>Mortierellales</taxon>
        <taxon>Mortierellaceae</taxon>
        <taxon>Dissophora</taxon>
    </lineage>
</organism>
<dbReference type="Proteomes" id="UP000738325">
    <property type="component" value="Unassembled WGS sequence"/>
</dbReference>
<dbReference type="EMBL" id="JAAAIP010000015">
    <property type="protein sequence ID" value="KAG0329464.1"/>
    <property type="molecule type" value="Genomic_DNA"/>
</dbReference>
<proteinExistence type="predicted"/>
<dbReference type="OrthoDB" id="2445228at2759"/>
<feature type="region of interest" description="Disordered" evidence="1">
    <location>
        <begin position="384"/>
        <end position="409"/>
    </location>
</feature>
<evidence type="ECO:0000313" key="3">
    <source>
        <dbReference type="Proteomes" id="UP000738325"/>
    </source>
</evidence>
<accession>A0A9P6RTQ7</accession>
<feature type="region of interest" description="Disordered" evidence="1">
    <location>
        <begin position="220"/>
        <end position="247"/>
    </location>
</feature>